<organism evidence="3 4">
    <name type="scientific">Paracoccus liaowanqingii</name>
    <dbReference type="NCBI Taxonomy" id="2560053"/>
    <lineage>
        <taxon>Bacteria</taxon>
        <taxon>Pseudomonadati</taxon>
        <taxon>Pseudomonadota</taxon>
        <taxon>Alphaproteobacteria</taxon>
        <taxon>Rhodobacterales</taxon>
        <taxon>Paracoccaceae</taxon>
        <taxon>Paracoccus</taxon>
    </lineage>
</organism>
<keyword evidence="2" id="KW-0732">Signal</keyword>
<gene>
    <name evidence="3" type="ORF">E4191_02565</name>
</gene>
<dbReference type="InterPro" id="IPR036182">
    <property type="entry name" value="PCuAC_sf"/>
</dbReference>
<dbReference type="PANTHER" id="PTHR36302:SF1">
    <property type="entry name" value="COPPER CHAPERONE PCU(A)C"/>
    <property type="match status" value="1"/>
</dbReference>
<dbReference type="SUPFAM" id="SSF110087">
    <property type="entry name" value="DR1885-like metal-binding protein"/>
    <property type="match status" value="1"/>
</dbReference>
<feature type="chain" id="PRO_5020281431" evidence="2">
    <location>
        <begin position="20"/>
        <end position="157"/>
    </location>
</feature>
<evidence type="ECO:0000256" key="1">
    <source>
        <dbReference type="SAM" id="MobiDB-lite"/>
    </source>
</evidence>
<dbReference type="EMBL" id="CP038439">
    <property type="protein sequence ID" value="QBX33725.1"/>
    <property type="molecule type" value="Genomic_DNA"/>
</dbReference>
<evidence type="ECO:0000313" key="4">
    <source>
        <dbReference type="Proteomes" id="UP000296374"/>
    </source>
</evidence>
<dbReference type="KEGG" id="plia:E4191_02565"/>
<dbReference type="AlphaFoldDB" id="A0A4P7HI37"/>
<dbReference type="RefSeq" id="WP_135312021.1">
    <property type="nucleotide sequence ID" value="NZ_CP038439.1"/>
</dbReference>
<evidence type="ECO:0000256" key="2">
    <source>
        <dbReference type="SAM" id="SignalP"/>
    </source>
</evidence>
<feature type="region of interest" description="Disordered" evidence="1">
    <location>
        <begin position="131"/>
        <end position="157"/>
    </location>
</feature>
<evidence type="ECO:0000313" key="3">
    <source>
        <dbReference type="EMBL" id="QBX33725.1"/>
    </source>
</evidence>
<dbReference type="Gene3D" id="2.60.40.1890">
    <property type="entry name" value="PCu(A)C copper chaperone"/>
    <property type="match status" value="1"/>
</dbReference>
<sequence>MKTLTLAAIAALLPVAALAHDGMHINDAYVRSTNPQVGAVFLQLENHRQVPCTLHSVTTEAAERAELHTHLEEDGVMKMGRIDGGIPVEPGQTHDLARGGDHIMLLGLTDPLTDGDSLTLTLDFGDCGTEEAEAVVDNQRSPEDAAAASEADPHAGH</sequence>
<reference evidence="4" key="1">
    <citation type="submission" date="2019-03" db="EMBL/GenBank/DDBJ databases">
        <authorList>
            <person name="Li J."/>
        </authorList>
    </citation>
    <scope>NUCLEOTIDE SEQUENCE [LARGE SCALE GENOMIC DNA]</scope>
    <source>
        <strain evidence="4">2251</strain>
    </source>
</reference>
<protein>
    <submittedName>
        <fullName evidence="3">Copper chaperone PCu(A)C</fullName>
    </submittedName>
</protein>
<feature type="signal peptide" evidence="2">
    <location>
        <begin position="1"/>
        <end position="19"/>
    </location>
</feature>
<dbReference type="InterPro" id="IPR058248">
    <property type="entry name" value="Lxx211020-like"/>
</dbReference>
<dbReference type="Pfam" id="PF04314">
    <property type="entry name" value="PCuAC"/>
    <property type="match status" value="1"/>
</dbReference>
<name>A0A4P7HI37_9RHOB</name>
<dbReference type="InterPro" id="IPR007410">
    <property type="entry name" value="LpqE-like"/>
</dbReference>
<dbReference type="Proteomes" id="UP000296374">
    <property type="component" value="Chromosome"/>
</dbReference>
<proteinExistence type="predicted"/>
<accession>A0A4P7HI37</accession>
<dbReference type="PANTHER" id="PTHR36302">
    <property type="entry name" value="BLR7088 PROTEIN"/>
    <property type="match status" value="1"/>
</dbReference>